<dbReference type="InterPro" id="IPR037751">
    <property type="entry name" value="Dok1/2/3_PTB"/>
</dbReference>
<name>A0A3B5KIX4_TAKRU</name>
<dbReference type="CDD" id="cd01203">
    <property type="entry name" value="PTB_DOK1_DOK2_DOK3"/>
    <property type="match status" value="1"/>
</dbReference>
<comment type="similarity">
    <text evidence="1">Belongs to the DOK family. Type A subfamily.</text>
</comment>
<accession>A0A3B5KIX4</accession>
<dbReference type="Gene3D" id="2.30.29.30">
    <property type="entry name" value="Pleckstrin-homology domain (PH domain)/Phosphotyrosine-binding domain (PTB)"/>
    <property type="match status" value="2"/>
</dbReference>
<sequence length="591" mass="66820">MEEDIRKQGMLYLQQQRFGKRWKRVWCVLYRENSCSVSRLEFFVCKDGGSVEKNDRSLRKQLEHKKVIRLADCIRVSELELDGCPRDTGPFLIETTEKIYVFAVHRQQLDDWTHKLCEVAFPMNWTETSVKRSLQRGQQPDNEEGMEDNSLYSGREMVCEFRVCIRRTKASDRCRLKGDYLLRADVDALLLIDMAREAVLTWPYRYLRRFGRDKSSFSFEAGRRCDSGEGSFEFDTKQGNFLFKAVEAAINCQRTLPHQQVSRVSRGSQAGTEMHKDQNQNLNLLPPLPLPRSHVPQCPAAQTADGVYSMVTEPLNIPTMHHKDSSAPNQHQHRPLQQCHLEPPTDKTLTSVKSLNLDVRSGPVPRKNQVKMISSCPLPQPSTDTGPGSGSGPQSRDQTYSQVQVSAAAEVGVRRECLIPPEPEYSLPFDTVTANVLKAGRTPGPTESVTDPLYDSIDETLIRNIFLSDGGQSECRKVEHIYDEPEGCAAPTLQKDHASVYDDPEEMRGDAWRIMGTAADPKSQDPLFNPDGDYAVPKRLQRKLADIHSTTKEERVQEEEPQHEQTADSQGSPYSNVMANVKCSSVSKTND</sequence>
<dbReference type="GO" id="GO:0007265">
    <property type="term" value="P:Ras protein signal transduction"/>
    <property type="evidence" value="ECO:0007669"/>
    <property type="project" value="TreeGrafter"/>
</dbReference>
<feature type="region of interest" description="Disordered" evidence="3">
    <location>
        <begin position="320"/>
        <end position="400"/>
    </location>
</feature>
<dbReference type="GeneTree" id="ENSGT00940000159868"/>
<dbReference type="PANTHER" id="PTHR21258:SF14">
    <property type="entry name" value="DOCKING PROTEIN 2"/>
    <property type="match status" value="1"/>
</dbReference>
<dbReference type="Pfam" id="PF00169">
    <property type="entry name" value="PH"/>
    <property type="match status" value="1"/>
</dbReference>
<dbReference type="SMART" id="SM00233">
    <property type="entry name" value="PH"/>
    <property type="match status" value="1"/>
</dbReference>
<evidence type="ECO:0000259" key="4">
    <source>
        <dbReference type="PROSITE" id="PS50003"/>
    </source>
</evidence>
<evidence type="ECO:0000313" key="6">
    <source>
        <dbReference type="Ensembl" id="ENSTRUP00000055327.1"/>
    </source>
</evidence>
<organism evidence="6 7">
    <name type="scientific">Takifugu rubripes</name>
    <name type="common">Japanese pufferfish</name>
    <name type="synonym">Fugu rubripes</name>
    <dbReference type="NCBI Taxonomy" id="31033"/>
    <lineage>
        <taxon>Eukaryota</taxon>
        <taxon>Metazoa</taxon>
        <taxon>Chordata</taxon>
        <taxon>Craniata</taxon>
        <taxon>Vertebrata</taxon>
        <taxon>Euteleostomi</taxon>
        <taxon>Actinopterygii</taxon>
        <taxon>Neopterygii</taxon>
        <taxon>Teleostei</taxon>
        <taxon>Neoteleostei</taxon>
        <taxon>Acanthomorphata</taxon>
        <taxon>Eupercaria</taxon>
        <taxon>Tetraodontiformes</taxon>
        <taxon>Tetradontoidea</taxon>
        <taxon>Tetraodontidae</taxon>
        <taxon>Takifugu</taxon>
    </lineage>
</organism>
<dbReference type="SUPFAM" id="SSF50729">
    <property type="entry name" value="PH domain-like"/>
    <property type="match status" value="2"/>
</dbReference>
<dbReference type="Ensembl" id="ENSTRUT00000056459.2">
    <property type="protein sequence ID" value="ENSTRUP00000055327.1"/>
    <property type="gene ID" value="ENSTRUG00000021630.2"/>
</dbReference>
<keyword evidence="7" id="KW-1185">Reference proteome</keyword>
<dbReference type="PROSITE" id="PS50003">
    <property type="entry name" value="PH_DOMAIN"/>
    <property type="match status" value="1"/>
</dbReference>
<dbReference type="InParanoid" id="A0A3B5KIX4"/>
<feature type="region of interest" description="Disordered" evidence="3">
    <location>
        <begin position="544"/>
        <end position="591"/>
    </location>
</feature>
<feature type="domain" description="PH" evidence="4">
    <location>
        <begin position="4"/>
        <end position="121"/>
    </location>
</feature>
<dbReference type="STRING" id="31033.ENSTRUP00000055327"/>
<dbReference type="GO" id="GO:0007169">
    <property type="term" value="P:cell surface receptor protein tyrosine kinase signaling pathway"/>
    <property type="evidence" value="ECO:0007669"/>
    <property type="project" value="TreeGrafter"/>
</dbReference>
<dbReference type="Proteomes" id="UP000005226">
    <property type="component" value="Chromosome 21"/>
</dbReference>
<reference evidence="6" key="3">
    <citation type="submission" date="2025-09" db="UniProtKB">
        <authorList>
            <consortium name="Ensembl"/>
        </authorList>
    </citation>
    <scope>IDENTIFICATION</scope>
</reference>
<dbReference type="PROSITE" id="PS51064">
    <property type="entry name" value="IRS_PTB"/>
    <property type="match status" value="1"/>
</dbReference>
<dbReference type="OrthoDB" id="6020914at2759"/>
<evidence type="ECO:0000256" key="3">
    <source>
        <dbReference type="SAM" id="MobiDB-lite"/>
    </source>
</evidence>
<evidence type="ECO:0000256" key="2">
    <source>
        <dbReference type="ARBA" id="ARBA00022553"/>
    </source>
</evidence>
<dbReference type="Pfam" id="PF02174">
    <property type="entry name" value="IRS"/>
    <property type="match status" value="1"/>
</dbReference>
<evidence type="ECO:0000259" key="5">
    <source>
        <dbReference type="PROSITE" id="PS51064"/>
    </source>
</evidence>
<gene>
    <name evidence="6" type="primary">dok2</name>
</gene>
<dbReference type="GO" id="GO:0005737">
    <property type="term" value="C:cytoplasm"/>
    <property type="evidence" value="ECO:0007669"/>
    <property type="project" value="TreeGrafter"/>
</dbReference>
<dbReference type="InterPro" id="IPR002404">
    <property type="entry name" value="IRS_PTB"/>
</dbReference>
<dbReference type="SMART" id="SM01244">
    <property type="entry name" value="IRS"/>
    <property type="match status" value="1"/>
</dbReference>
<dbReference type="InterPro" id="IPR050996">
    <property type="entry name" value="Docking_Protein_DOK"/>
</dbReference>
<reference evidence="6 7" key="1">
    <citation type="journal article" date="2011" name="Genome Biol. Evol.">
        <title>Integration of the genetic map and genome assembly of fugu facilitates insights into distinct features of genome evolution in teleosts and mammals.</title>
        <authorList>
            <person name="Kai W."/>
            <person name="Kikuchi K."/>
            <person name="Tohari S."/>
            <person name="Chew A.K."/>
            <person name="Tay A."/>
            <person name="Fujiwara A."/>
            <person name="Hosoya S."/>
            <person name="Suetake H."/>
            <person name="Naruse K."/>
            <person name="Brenner S."/>
            <person name="Suzuki Y."/>
            <person name="Venkatesh B."/>
        </authorList>
    </citation>
    <scope>NUCLEOTIDE SEQUENCE [LARGE SCALE GENOMIC DNA]</scope>
</reference>
<dbReference type="RefSeq" id="XP_011613589.1">
    <property type="nucleotide sequence ID" value="XM_011615287.2"/>
</dbReference>
<dbReference type="KEGG" id="tru:101064722"/>
<reference evidence="6" key="2">
    <citation type="submission" date="2025-08" db="UniProtKB">
        <authorList>
            <consortium name="Ensembl"/>
        </authorList>
    </citation>
    <scope>IDENTIFICATION</scope>
</reference>
<keyword evidence="2" id="KW-0597">Phosphoprotein</keyword>
<proteinExistence type="inferred from homology"/>
<evidence type="ECO:0000313" key="7">
    <source>
        <dbReference type="Proteomes" id="UP000005226"/>
    </source>
</evidence>
<feature type="compositionally biased region" description="Basic and acidic residues" evidence="3">
    <location>
        <begin position="544"/>
        <end position="566"/>
    </location>
</feature>
<dbReference type="InterPro" id="IPR001849">
    <property type="entry name" value="PH_domain"/>
</dbReference>
<dbReference type="GeneID" id="101064722"/>
<evidence type="ECO:0000256" key="1">
    <source>
        <dbReference type="ARBA" id="ARBA00010955"/>
    </source>
</evidence>
<protein>
    <submittedName>
        <fullName evidence="6">Docking protein 2-like</fullName>
    </submittedName>
</protein>
<dbReference type="SMART" id="SM00310">
    <property type="entry name" value="PTBI"/>
    <property type="match status" value="1"/>
</dbReference>
<dbReference type="PANTHER" id="PTHR21258">
    <property type="entry name" value="DOCKING PROTEIN RELATED"/>
    <property type="match status" value="1"/>
</dbReference>
<dbReference type="InterPro" id="IPR011993">
    <property type="entry name" value="PH-like_dom_sf"/>
</dbReference>
<feature type="domain" description="IRS-type PTB" evidence="5">
    <location>
        <begin position="157"/>
        <end position="260"/>
    </location>
</feature>
<dbReference type="CTD" id="9046"/>
<dbReference type="GO" id="GO:0043410">
    <property type="term" value="P:positive regulation of MAPK cascade"/>
    <property type="evidence" value="ECO:0007669"/>
    <property type="project" value="TreeGrafter"/>
</dbReference>
<dbReference type="OMA" id="DWTQKLC"/>
<dbReference type="AlphaFoldDB" id="A0A3B5KIX4"/>
<feature type="compositionally biased region" description="Polar residues" evidence="3">
    <location>
        <begin position="567"/>
        <end position="591"/>
    </location>
</feature>